<organism evidence="13 14">
    <name type="scientific">Empedobacter falsenii</name>
    <dbReference type="NCBI Taxonomy" id="343874"/>
    <lineage>
        <taxon>Bacteria</taxon>
        <taxon>Pseudomonadati</taxon>
        <taxon>Bacteroidota</taxon>
        <taxon>Flavobacteriia</taxon>
        <taxon>Flavobacteriales</taxon>
        <taxon>Weeksellaceae</taxon>
        <taxon>Empedobacter</taxon>
    </lineage>
</organism>
<dbReference type="Pfam" id="PF00781">
    <property type="entry name" value="DAGK_cat"/>
    <property type="match status" value="1"/>
</dbReference>
<evidence type="ECO:0000313" key="13">
    <source>
        <dbReference type="EMBL" id="STD55093.1"/>
    </source>
</evidence>
<keyword evidence="4" id="KW-0479">Metal-binding</keyword>
<dbReference type="SMART" id="SM00046">
    <property type="entry name" value="DAGKc"/>
    <property type="match status" value="1"/>
</dbReference>
<dbReference type="InterPro" id="IPR016064">
    <property type="entry name" value="NAD/diacylglycerol_kinase_sf"/>
</dbReference>
<evidence type="ECO:0000256" key="7">
    <source>
        <dbReference type="ARBA" id="ARBA00022840"/>
    </source>
</evidence>
<dbReference type="RefSeq" id="WP_114999533.1">
    <property type="nucleotide sequence ID" value="NZ_UFXS01000001.1"/>
</dbReference>
<feature type="domain" description="DAGKc" evidence="12">
    <location>
        <begin position="1"/>
        <end position="130"/>
    </location>
</feature>
<keyword evidence="11" id="KW-1208">Phospholipid metabolism</keyword>
<dbReference type="NCBIfam" id="TIGR00147">
    <property type="entry name" value="YegS/Rv2252/BmrU family lipid kinase"/>
    <property type="match status" value="1"/>
</dbReference>
<evidence type="ECO:0000313" key="14">
    <source>
        <dbReference type="Proteomes" id="UP000254737"/>
    </source>
</evidence>
<dbReference type="GO" id="GO:0008654">
    <property type="term" value="P:phospholipid biosynthetic process"/>
    <property type="evidence" value="ECO:0007669"/>
    <property type="project" value="UniProtKB-KW"/>
</dbReference>
<dbReference type="InterPro" id="IPR001206">
    <property type="entry name" value="Diacylglycerol_kinase_cat_dom"/>
</dbReference>
<evidence type="ECO:0000256" key="6">
    <source>
        <dbReference type="ARBA" id="ARBA00022777"/>
    </source>
</evidence>
<dbReference type="STRING" id="343874.GCA_000805695_02894"/>
<evidence type="ECO:0000256" key="8">
    <source>
        <dbReference type="ARBA" id="ARBA00022842"/>
    </source>
</evidence>
<evidence type="ECO:0000259" key="12">
    <source>
        <dbReference type="PROSITE" id="PS50146"/>
    </source>
</evidence>
<dbReference type="GO" id="GO:0005886">
    <property type="term" value="C:plasma membrane"/>
    <property type="evidence" value="ECO:0007669"/>
    <property type="project" value="TreeGrafter"/>
</dbReference>
<dbReference type="InterPro" id="IPR005218">
    <property type="entry name" value="Diacylglycerol/lipid_kinase"/>
</dbReference>
<evidence type="ECO:0000256" key="1">
    <source>
        <dbReference type="ARBA" id="ARBA00001946"/>
    </source>
</evidence>
<evidence type="ECO:0000256" key="10">
    <source>
        <dbReference type="ARBA" id="ARBA00023209"/>
    </source>
</evidence>
<dbReference type="Gene3D" id="3.40.50.10330">
    <property type="entry name" value="Probable inorganic polyphosphate/atp-NAD kinase, domain 1"/>
    <property type="match status" value="1"/>
</dbReference>
<dbReference type="Proteomes" id="UP000254737">
    <property type="component" value="Unassembled WGS sequence"/>
</dbReference>
<evidence type="ECO:0000256" key="5">
    <source>
        <dbReference type="ARBA" id="ARBA00022741"/>
    </source>
</evidence>
<dbReference type="Gene3D" id="2.60.200.40">
    <property type="match status" value="1"/>
</dbReference>
<dbReference type="GO" id="GO:0046872">
    <property type="term" value="F:metal ion binding"/>
    <property type="evidence" value="ECO:0007669"/>
    <property type="project" value="UniProtKB-KW"/>
</dbReference>
<name>A0A376G6V6_9FLAO</name>
<dbReference type="PROSITE" id="PS50146">
    <property type="entry name" value="DAGK"/>
    <property type="match status" value="1"/>
</dbReference>
<keyword evidence="10" id="KW-0594">Phospholipid biosynthesis</keyword>
<dbReference type="GO" id="GO:0005524">
    <property type="term" value="F:ATP binding"/>
    <property type="evidence" value="ECO:0007669"/>
    <property type="project" value="UniProtKB-KW"/>
</dbReference>
<evidence type="ECO:0000256" key="2">
    <source>
        <dbReference type="ARBA" id="ARBA00022516"/>
    </source>
</evidence>
<keyword evidence="9" id="KW-0443">Lipid metabolism</keyword>
<gene>
    <name evidence="13" type="primary">dagK_2</name>
    <name evidence="13" type="ORF">NCTC13456_01358</name>
</gene>
<dbReference type="Pfam" id="PF19279">
    <property type="entry name" value="YegS_C"/>
    <property type="match status" value="1"/>
</dbReference>
<evidence type="ECO:0000256" key="9">
    <source>
        <dbReference type="ARBA" id="ARBA00023098"/>
    </source>
</evidence>
<accession>A0A376G6V6</accession>
<dbReference type="PANTHER" id="PTHR12358">
    <property type="entry name" value="SPHINGOSINE KINASE"/>
    <property type="match status" value="1"/>
</dbReference>
<dbReference type="EMBL" id="UFXS01000001">
    <property type="protein sequence ID" value="STD55093.1"/>
    <property type="molecule type" value="Genomic_DNA"/>
</dbReference>
<keyword evidence="2" id="KW-0444">Lipid biosynthesis</keyword>
<evidence type="ECO:0000256" key="4">
    <source>
        <dbReference type="ARBA" id="ARBA00022723"/>
    </source>
</evidence>
<proteinExistence type="predicted"/>
<keyword evidence="7" id="KW-0067">ATP-binding</keyword>
<dbReference type="InterPro" id="IPR017438">
    <property type="entry name" value="ATP-NAD_kinase_N"/>
</dbReference>
<reference evidence="13 14" key="1">
    <citation type="submission" date="2018-06" db="EMBL/GenBank/DDBJ databases">
        <authorList>
            <consortium name="Pathogen Informatics"/>
            <person name="Doyle S."/>
        </authorList>
    </citation>
    <scope>NUCLEOTIDE SEQUENCE [LARGE SCALE GENOMIC DNA]</scope>
    <source>
        <strain evidence="13 14">NCTC13456</strain>
    </source>
</reference>
<dbReference type="InterPro" id="IPR045540">
    <property type="entry name" value="YegS/DAGK_C"/>
</dbReference>
<keyword evidence="8" id="KW-0460">Magnesium</keyword>
<protein>
    <submittedName>
        <fullName evidence="13">Diacylglycerol kinase</fullName>
        <ecNumber evidence="13">2.7.1.107</ecNumber>
    </submittedName>
</protein>
<dbReference type="AlphaFoldDB" id="A0A376G6V6"/>
<dbReference type="SUPFAM" id="SSF111331">
    <property type="entry name" value="NAD kinase/diacylglycerol kinase-like"/>
    <property type="match status" value="1"/>
</dbReference>
<evidence type="ECO:0000256" key="3">
    <source>
        <dbReference type="ARBA" id="ARBA00022679"/>
    </source>
</evidence>
<dbReference type="GO" id="GO:0004143">
    <property type="term" value="F:ATP-dependent diacylglycerol kinase activity"/>
    <property type="evidence" value="ECO:0007669"/>
    <property type="project" value="UniProtKB-EC"/>
</dbReference>
<dbReference type="InterPro" id="IPR050187">
    <property type="entry name" value="Lipid_Phosphate_FormReg"/>
</dbReference>
<keyword evidence="5" id="KW-0547">Nucleotide-binding</keyword>
<sequence length="295" mass="32407">MKNKIIFIINPIAGKGKGRMIETEIQHYFSQKNVDFETFLTESIGHATEITNQVLTKNPNIIVACGGDGTINEVAQALVGSNVALGIIPIGSGNGLAANLHIPKTTEKAFETILNAKINKIDAGKINENYFFSNMGLGIDADVINNYAQTKTRNFLGYVTASTKAIFNFQPKKFSIELDDQHTFDDDFYFVFCSNSNEAGYGISFSPNAKLNDGKLDFLAVKKLNFIKQIQFSACVLGKRIEKMKQAKVLQINSVKFNSKQPKTIAQVDGEAVIFNQNSIEVSIVPNALNVIVPN</sequence>
<dbReference type="EC" id="2.7.1.107" evidence="13"/>
<keyword evidence="6 13" id="KW-0418">Kinase</keyword>
<evidence type="ECO:0000256" key="11">
    <source>
        <dbReference type="ARBA" id="ARBA00023264"/>
    </source>
</evidence>
<comment type="cofactor">
    <cofactor evidence="1">
        <name>Mg(2+)</name>
        <dbReference type="ChEBI" id="CHEBI:18420"/>
    </cofactor>
</comment>
<keyword evidence="3 13" id="KW-0808">Transferase</keyword>
<dbReference type="PANTHER" id="PTHR12358:SF106">
    <property type="entry name" value="LIPID KINASE YEGS"/>
    <property type="match status" value="1"/>
</dbReference>